<feature type="transmembrane region" description="Helical" evidence="1">
    <location>
        <begin position="12"/>
        <end position="33"/>
    </location>
</feature>
<dbReference type="NCBIfam" id="NF041681">
    <property type="entry name" value="HGxxPAAW"/>
    <property type="match status" value="1"/>
</dbReference>
<dbReference type="Proteomes" id="UP001501358">
    <property type="component" value="Unassembled WGS sequence"/>
</dbReference>
<dbReference type="EMBL" id="BAAATA010000005">
    <property type="protein sequence ID" value="GAA2477372.1"/>
    <property type="molecule type" value="Genomic_DNA"/>
</dbReference>
<keyword evidence="1" id="KW-0472">Membrane</keyword>
<comment type="caution">
    <text evidence="2">The sequence shown here is derived from an EMBL/GenBank/DDBJ whole genome shotgun (WGS) entry which is preliminary data.</text>
</comment>
<dbReference type="RefSeq" id="WP_182314941.1">
    <property type="nucleotide sequence ID" value="NZ_BAAATA010000005.1"/>
</dbReference>
<feature type="transmembrane region" description="Helical" evidence="1">
    <location>
        <begin position="39"/>
        <end position="60"/>
    </location>
</feature>
<evidence type="ECO:0000313" key="3">
    <source>
        <dbReference type="Proteomes" id="UP001501358"/>
    </source>
</evidence>
<evidence type="ECO:0000313" key="2">
    <source>
        <dbReference type="EMBL" id="GAA2477372.1"/>
    </source>
</evidence>
<evidence type="ECO:0000256" key="1">
    <source>
        <dbReference type="SAM" id="Phobius"/>
    </source>
</evidence>
<dbReference type="Pfam" id="PF20447">
    <property type="entry name" value="DUF6704"/>
    <property type="match status" value="1"/>
</dbReference>
<evidence type="ECO:0008006" key="4">
    <source>
        <dbReference type="Google" id="ProtNLM"/>
    </source>
</evidence>
<sequence>MAGNNHGHTTAAWTGVTICFIGFLVAGAAVVIAQPMLMWVGVAVCLLGGVVGKAMSMAGLGQPHEARKKS</sequence>
<proteinExistence type="predicted"/>
<organism evidence="2 3">
    <name type="scientific">Streptomyces thermolineatus</name>
    <dbReference type="NCBI Taxonomy" id="44033"/>
    <lineage>
        <taxon>Bacteria</taxon>
        <taxon>Bacillati</taxon>
        <taxon>Actinomycetota</taxon>
        <taxon>Actinomycetes</taxon>
        <taxon>Kitasatosporales</taxon>
        <taxon>Streptomycetaceae</taxon>
        <taxon>Streptomyces</taxon>
    </lineage>
</organism>
<keyword evidence="3" id="KW-1185">Reference proteome</keyword>
<reference evidence="2 3" key="1">
    <citation type="journal article" date="2019" name="Int. J. Syst. Evol. Microbiol.">
        <title>The Global Catalogue of Microorganisms (GCM) 10K type strain sequencing project: providing services to taxonomists for standard genome sequencing and annotation.</title>
        <authorList>
            <consortium name="The Broad Institute Genomics Platform"/>
            <consortium name="The Broad Institute Genome Sequencing Center for Infectious Disease"/>
            <person name="Wu L."/>
            <person name="Ma J."/>
        </authorList>
    </citation>
    <scope>NUCLEOTIDE SEQUENCE [LARGE SCALE GENOMIC DNA]</scope>
    <source>
        <strain evidence="2 3">JCM 6307</strain>
    </source>
</reference>
<protein>
    <recommendedName>
        <fullName evidence="4">Integral membrane protein</fullName>
    </recommendedName>
</protein>
<gene>
    <name evidence="2" type="ORF">GCM10010406_11890</name>
</gene>
<name>A0ABN3L3Z2_9ACTN</name>
<keyword evidence="1" id="KW-0812">Transmembrane</keyword>
<keyword evidence="1" id="KW-1133">Transmembrane helix</keyword>
<accession>A0ABN3L3Z2</accession>
<dbReference type="InterPro" id="IPR046550">
    <property type="entry name" value="DUF6704"/>
</dbReference>